<sequence>MPRLILHRFDTPPAYFERSRPDYSIDIQNDKSDFTTFDIANTVMRSSHVEMLAIFEIPAPKMRLKRWQQRKHVLLLVVIGSVLHLILFLIFTCMSHNGVKSSSSTKFEPIVSESVQPCEDFYQYACGEWIKDRSAKLKVENKSKASILEDLAENNLVLLRNLIEALPNNYKNGVKGKIKKIFNSCMDRPKNQNSDALNSINPDRIISGRWQTEIWMNIQLFKTSLSPSVSIVELLSTLILSLHLAPVDSSILIDECISMTVMLIPEGVAHLYLKANYLNDPATHQSVTGVAEAVRKTLLTTISSLTWIDAESKLNITRRMEKLPIIIGSPEDIKNLTHIEQLYSRASISNNFRLNMLSS</sequence>
<evidence type="ECO:0000256" key="3">
    <source>
        <dbReference type="SAM" id="Phobius"/>
    </source>
</evidence>
<dbReference type="Pfam" id="PF05649">
    <property type="entry name" value="Peptidase_M13_N"/>
    <property type="match status" value="1"/>
</dbReference>
<dbReference type="OrthoDB" id="6475849at2759"/>
<reference evidence="5 6" key="1">
    <citation type="submission" date="2015-12" db="EMBL/GenBank/DDBJ databases">
        <title>The genome of Folsomia candida.</title>
        <authorList>
            <person name="Faddeeva A."/>
            <person name="Derks M.F."/>
            <person name="Anvar Y."/>
            <person name="Smit S."/>
            <person name="Van Straalen N."/>
            <person name="Roelofs D."/>
        </authorList>
    </citation>
    <scope>NUCLEOTIDE SEQUENCE [LARGE SCALE GENOMIC DNA]</scope>
    <source>
        <strain evidence="5 6">VU population</strain>
        <tissue evidence="5">Whole body</tissue>
    </source>
</reference>
<dbReference type="InterPro" id="IPR000718">
    <property type="entry name" value="Peptidase_M13"/>
</dbReference>
<keyword evidence="6" id="KW-1185">Reference proteome</keyword>
<dbReference type="GO" id="GO:0005886">
    <property type="term" value="C:plasma membrane"/>
    <property type="evidence" value="ECO:0007669"/>
    <property type="project" value="UniProtKB-SubCell"/>
</dbReference>
<comment type="similarity">
    <text evidence="2">Belongs to the peptidase M13 family.</text>
</comment>
<keyword evidence="3" id="KW-1133">Transmembrane helix</keyword>
<dbReference type="EMBL" id="LNIX01000016">
    <property type="protein sequence ID" value="OXA46106.1"/>
    <property type="molecule type" value="Genomic_DNA"/>
</dbReference>
<keyword evidence="3" id="KW-0472">Membrane</keyword>
<evidence type="ECO:0000259" key="4">
    <source>
        <dbReference type="Pfam" id="PF05649"/>
    </source>
</evidence>
<dbReference type="GO" id="GO:0004222">
    <property type="term" value="F:metalloendopeptidase activity"/>
    <property type="evidence" value="ECO:0007669"/>
    <property type="project" value="InterPro"/>
</dbReference>
<dbReference type="SUPFAM" id="SSF55486">
    <property type="entry name" value="Metalloproteases ('zincins'), catalytic domain"/>
    <property type="match status" value="1"/>
</dbReference>
<comment type="caution">
    <text evidence="5">The sequence shown here is derived from an EMBL/GenBank/DDBJ whole genome shotgun (WGS) entry which is preliminary data.</text>
</comment>
<dbReference type="Proteomes" id="UP000198287">
    <property type="component" value="Unassembled WGS sequence"/>
</dbReference>
<feature type="domain" description="Peptidase M13 N-terminal" evidence="4">
    <location>
        <begin position="117"/>
        <end position="193"/>
    </location>
</feature>
<dbReference type="GO" id="GO:0016485">
    <property type="term" value="P:protein processing"/>
    <property type="evidence" value="ECO:0007669"/>
    <property type="project" value="TreeGrafter"/>
</dbReference>
<dbReference type="InterPro" id="IPR008753">
    <property type="entry name" value="Peptidase_M13_N"/>
</dbReference>
<proteinExistence type="inferred from homology"/>
<evidence type="ECO:0000256" key="1">
    <source>
        <dbReference type="ARBA" id="ARBA00004401"/>
    </source>
</evidence>
<comment type="subcellular location">
    <subcellularLocation>
        <location evidence="1">Cell membrane</location>
        <topology evidence="1">Single-pass type II membrane protein</topology>
    </subcellularLocation>
</comment>
<feature type="transmembrane region" description="Helical" evidence="3">
    <location>
        <begin position="73"/>
        <end position="91"/>
    </location>
</feature>
<dbReference type="PANTHER" id="PTHR11733">
    <property type="entry name" value="ZINC METALLOPROTEASE FAMILY M13 NEPRILYSIN-RELATED"/>
    <property type="match status" value="1"/>
</dbReference>
<name>A0A226DPE9_FOLCA</name>
<evidence type="ECO:0000256" key="2">
    <source>
        <dbReference type="ARBA" id="ARBA00007357"/>
    </source>
</evidence>
<gene>
    <name evidence="5" type="ORF">Fcan01_19057</name>
</gene>
<dbReference type="Gene3D" id="3.40.390.10">
    <property type="entry name" value="Collagenase (Catalytic Domain)"/>
    <property type="match status" value="1"/>
</dbReference>
<dbReference type="PANTHER" id="PTHR11733:SF167">
    <property type="entry name" value="FI17812P1-RELATED"/>
    <property type="match status" value="1"/>
</dbReference>
<dbReference type="PROSITE" id="PS51885">
    <property type="entry name" value="NEPRILYSIN"/>
    <property type="match status" value="1"/>
</dbReference>
<organism evidence="5 6">
    <name type="scientific">Folsomia candida</name>
    <name type="common">Springtail</name>
    <dbReference type="NCBI Taxonomy" id="158441"/>
    <lineage>
        <taxon>Eukaryota</taxon>
        <taxon>Metazoa</taxon>
        <taxon>Ecdysozoa</taxon>
        <taxon>Arthropoda</taxon>
        <taxon>Hexapoda</taxon>
        <taxon>Collembola</taxon>
        <taxon>Entomobryomorpha</taxon>
        <taxon>Isotomoidea</taxon>
        <taxon>Isotomidae</taxon>
        <taxon>Proisotominae</taxon>
        <taxon>Folsomia</taxon>
    </lineage>
</organism>
<evidence type="ECO:0000313" key="5">
    <source>
        <dbReference type="EMBL" id="OXA46106.1"/>
    </source>
</evidence>
<protein>
    <submittedName>
        <fullName evidence="5">Neprilysin-2</fullName>
    </submittedName>
</protein>
<keyword evidence="3" id="KW-0812">Transmembrane</keyword>
<accession>A0A226DPE9</accession>
<evidence type="ECO:0000313" key="6">
    <source>
        <dbReference type="Proteomes" id="UP000198287"/>
    </source>
</evidence>
<dbReference type="InterPro" id="IPR024079">
    <property type="entry name" value="MetalloPept_cat_dom_sf"/>
</dbReference>
<dbReference type="AlphaFoldDB" id="A0A226DPE9"/>